<dbReference type="InterPro" id="IPR043128">
    <property type="entry name" value="Rev_trsase/Diguanyl_cyclase"/>
</dbReference>
<accession>A0A6P1MJJ9</accession>
<feature type="domain" description="PAC" evidence="2">
    <location>
        <begin position="625"/>
        <end position="678"/>
    </location>
</feature>
<dbReference type="AlphaFoldDB" id="A0A6P1MJJ9"/>
<evidence type="ECO:0000313" key="4">
    <source>
        <dbReference type="EMBL" id="QHI72188.1"/>
    </source>
</evidence>
<dbReference type="SUPFAM" id="SSF55073">
    <property type="entry name" value="Nucleotide cyclase"/>
    <property type="match status" value="1"/>
</dbReference>
<dbReference type="SUPFAM" id="SSF55785">
    <property type="entry name" value="PYP-like sensor domain (PAS domain)"/>
    <property type="match status" value="1"/>
</dbReference>
<evidence type="ECO:0000259" key="2">
    <source>
        <dbReference type="PROSITE" id="PS50113"/>
    </source>
</evidence>
<dbReference type="Gene3D" id="3.30.70.270">
    <property type="match status" value="1"/>
</dbReference>
<keyword evidence="1" id="KW-0812">Transmembrane</keyword>
<dbReference type="NCBIfam" id="TIGR00254">
    <property type="entry name" value="GGDEF"/>
    <property type="match status" value="1"/>
</dbReference>
<dbReference type="InterPro" id="IPR029787">
    <property type="entry name" value="Nucleotide_cyclase"/>
</dbReference>
<proteinExistence type="predicted"/>
<dbReference type="InterPro" id="IPR035965">
    <property type="entry name" value="PAS-like_dom_sf"/>
</dbReference>
<dbReference type="Gene3D" id="3.40.190.10">
    <property type="entry name" value="Periplasmic binding protein-like II"/>
    <property type="match status" value="4"/>
</dbReference>
<sequence>MIIIFSSFIPYTSHAEGKKQADIVRVGYFQLDGFNDVSRDGHFSGYGYEYLMEIAKYTGWNYDFVYKTKDPATGTEHRLTYAEALTMLENGQLDVVCNVGKTLDTEKRFMFPAFPLAEDYGLLSARQDNMKYNRQKLQTLEGITIGVLAGSSRNNEIEEYFKENNVHVKLATFSTVEDMKTALIRTKSVDAIYTSNMRQLEGEQMILRLDPASFYVVTNKGNNQVYSQLNSALEEITAKYPQFADELYKKYYNGLDEKRILWTPEEQQYIKTHPVINVGVDANYIPIEYYDEDKNKVSGITGDILNEITAATGVSFNSIVYDSFPEISKVTGKKKVQLISTFGADYKWAEKNKVRLTSAYLNIPVSVISQYYIKDYALPNLKVAVVKDYFLTEKIKDTERYKRLIYCNSIKDCVAAVNDGTADITYIPTYSADYFGSHVEYTRIRTYAVPDFNYKICFAVPEDGDIVLYRIINKAINNIPEKEIDKIVCNNILLNGPQDQPFDYVYKYPVLTSVVICSLWMGIFMFMYFNRKLEKKVKQEIDLSDKRIHIALAQTSLVVWDYDLANKTIIRTKGSKIWVGLGDKIENVPQCFIEAGYVHPDCSEEFLKMFDNILKGAKVASGVFKLKKIEIDRQWSGYYIWVEIKITNIFNESGKPIRAVGLAEDVTEKVNEELRLKERASKDPLTNLLNRTSFQACVQDFLKKEYQEDSVSALLILDTDDFKRVNDTYGHFYGDEILKAIALKLTRLFRSEDFIGRLGGDEFIVFMKNTSSYEIVEKKAKQICRDLVFEKGGLTTTCSIGVVIVPNRYVDYDMLYKYADEAMYGAKKCGKCRYVIYDASHID</sequence>
<dbReference type="InterPro" id="IPR000700">
    <property type="entry name" value="PAS-assoc_C"/>
</dbReference>
<dbReference type="SMART" id="SM00062">
    <property type="entry name" value="PBPb"/>
    <property type="match status" value="2"/>
</dbReference>
<dbReference type="RefSeq" id="WP_162361958.1">
    <property type="nucleotide sequence ID" value="NZ_CP047591.1"/>
</dbReference>
<dbReference type="Proteomes" id="UP000463883">
    <property type="component" value="Chromosome"/>
</dbReference>
<keyword evidence="5" id="KW-1185">Reference proteome</keyword>
<protein>
    <submittedName>
        <fullName evidence="4">Diguanylate cyclase</fullName>
    </submittedName>
</protein>
<dbReference type="InterPro" id="IPR052163">
    <property type="entry name" value="DGC-Regulatory_Protein"/>
</dbReference>
<evidence type="ECO:0000313" key="5">
    <source>
        <dbReference type="Proteomes" id="UP000463883"/>
    </source>
</evidence>
<evidence type="ECO:0000259" key="3">
    <source>
        <dbReference type="PROSITE" id="PS50887"/>
    </source>
</evidence>
<dbReference type="Pfam" id="PF00497">
    <property type="entry name" value="SBP_bac_3"/>
    <property type="match status" value="2"/>
</dbReference>
<dbReference type="SMART" id="SM00267">
    <property type="entry name" value="GGDEF"/>
    <property type="match status" value="1"/>
</dbReference>
<evidence type="ECO:0000256" key="1">
    <source>
        <dbReference type="SAM" id="Phobius"/>
    </source>
</evidence>
<dbReference type="Gene3D" id="3.30.450.20">
    <property type="entry name" value="PAS domain"/>
    <property type="match status" value="1"/>
</dbReference>
<dbReference type="PROSITE" id="PS50887">
    <property type="entry name" value="GGDEF"/>
    <property type="match status" value="1"/>
</dbReference>
<reference evidence="4 5" key="1">
    <citation type="submission" date="2020-01" db="EMBL/GenBank/DDBJ databases">
        <title>Genomic analysis of Aminipila sp. CBA3637.</title>
        <authorList>
            <person name="Kim Y.B."/>
            <person name="Roh S.W."/>
        </authorList>
    </citation>
    <scope>NUCLEOTIDE SEQUENCE [LARGE SCALE GENOMIC DNA]</scope>
    <source>
        <strain evidence="4 5">CBA3637</strain>
    </source>
</reference>
<dbReference type="InterPro" id="IPR001638">
    <property type="entry name" value="Solute-binding_3/MltF_N"/>
</dbReference>
<dbReference type="PANTHER" id="PTHR46663">
    <property type="entry name" value="DIGUANYLATE CYCLASE DGCT-RELATED"/>
    <property type="match status" value="1"/>
</dbReference>
<feature type="domain" description="GGDEF" evidence="3">
    <location>
        <begin position="710"/>
        <end position="839"/>
    </location>
</feature>
<keyword evidence="1" id="KW-1133">Transmembrane helix</keyword>
<dbReference type="InterPro" id="IPR000160">
    <property type="entry name" value="GGDEF_dom"/>
</dbReference>
<dbReference type="SUPFAM" id="SSF53850">
    <property type="entry name" value="Periplasmic binding protein-like II"/>
    <property type="match status" value="2"/>
</dbReference>
<keyword evidence="1" id="KW-0472">Membrane</keyword>
<feature type="transmembrane region" description="Helical" evidence="1">
    <location>
        <begin position="508"/>
        <end position="529"/>
    </location>
</feature>
<name>A0A6P1MJJ9_9FIRM</name>
<dbReference type="PANTHER" id="PTHR46663:SF2">
    <property type="entry name" value="GGDEF DOMAIN-CONTAINING PROTEIN"/>
    <property type="match status" value="1"/>
</dbReference>
<dbReference type="CDD" id="cd01007">
    <property type="entry name" value="PBP2_BvgS_HisK_like"/>
    <property type="match status" value="1"/>
</dbReference>
<dbReference type="PROSITE" id="PS50113">
    <property type="entry name" value="PAC"/>
    <property type="match status" value="1"/>
</dbReference>
<dbReference type="KEGG" id="amic:Ami3637_07035"/>
<gene>
    <name evidence="4" type="ORF">Ami3637_07035</name>
</gene>
<dbReference type="EMBL" id="CP047591">
    <property type="protein sequence ID" value="QHI72188.1"/>
    <property type="molecule type" value="Genomic_DNA"/>
</dbReference>
<dbReference type="Pfam" id="PF00990">
    <property type="entry name" value="GGDEF"/>
    <property type="match status" value="1"/>
</dbReference>
<organism evidence="4 5">
    <name type="scientific">Aminipila terrae</name>
    <dbReference type="NCBI Taxonomy" id="2697030"/>
    <lineage>
        <taxon>Bacteria</taxon>
        <taxon>Bacillati</taxon>
        <taxon>Bacillota</taxon>
        <taxon>Clostridia</taxon>
        <taxon>Peptostreptococcales</taxon>
        <taxon>Anaerovoracaceae</taxon>
        <taxon>Aminipila</taxon>
    </lineage>
</organism>
<dbReference type="CDD" id="cd01949">
    <property type="entry name" value="GGDEF"/>
    <property type="match status" value="1"/>
</dbReference>